<organism evidence="2">
    <name type="scientific">Anopheles darlingi</name>
    <name type="common">Mosquito</name>
    <dbReference type="NCBI Taxonomy" id="43151"/>
    <lineage>
        <taxon>Eukaryota</taxon>
        <taxon>Metazoa</taxon>
        <taxon>Ecdysozoa</taxon>
        <taxon>Arthropoda</taxon>
        <taxon>Hexapoda</taxon>
        <taxon>Insecta</taxon>
        <taxon>Pterygota</taxon>
        <taxon>Neoptera</taxon>
        <taxon>Endopterygota</taxon>
        <taxon>Diptera</taxon>
        <taxon>Nematocera</taxon>
        <taxon>Culicoidea</taxon>
        <taxon>Culicidae</taxon>
        <taxon>Anophelinae</taxon>
        <taxon>Anopheles</taxon>
    </lineage>
</organism>
<name>A0A2M4DPL8_ANODA</name>
<evidence type="ECO:0000313" key="2">
    <source>
        <dbReference type="EMBL" id="MBW79469.1"/>
    </source>
</evidence>
<accession>A0A2M4DPL8</accession>
<dbReference type="PROSITE" id="PS51257">
    <property type="entry name" value="PROKAR_LIPOPROTEIN"/>
    <property type="match status" value="1"/>
</dbReference>
<dbReference type="EMBL" id="GGFL01015291">
    <property type="protein sequence ID" value="MBW79469.1"/>
    <property type="molecule type" value="Transcribed_RNA"/>
</dbReference>
<feature type="region of interest" description="Disordered" evidence="1">
    <location>
        <begin position="36"/>
        <end position="87"/>
    </location>
</feature>
<protein>
    <submittedName>
        <fullName evidence="2">Putative secreted protein</fullName>
    </submittedName>
</protein>
<sequence>MMMHRWGIRGTGTLLPEPSYAVAVALACPCSACGRHMRHGDTGTARPASASRATSNRHVPRSHARQTNVRDDDDDDDDDDADGEDDP</sequence>
<reference evidence="2" key="1">
    <citation type="submission" date="2018-01" db="EMBL/GenBank/DDBJ databases">
        <title>An insight into the sialome of Amazonian anophelines.</title>
        <authorList>
            <person name="Ribeiro J.M."/>
            <person name="Scarpassa V."/>
            <person name="Calvo E."/>
        </authorList>
    </citation>
    <scope>NUCLEOTIDE SEQUENCE</scope>
</reference>
<proteinExistence type="predicted"/>
<dbReference type="AlphaFoldDB" id="A0A2M4DPL8"/>
<evidence type="ECO:0000256" key="1">
    <source>
        <dbReference type="SAM" id="MobiDB-lite"/>
    </source>
</evidence>
<feature type="compositionally biased region" description="Acidic residues" evidence="1">
    <location>
        <begin position="71"/>
        <end position="87"/>
    </location>
</feature>
<feature type="compositionally biased region" description="Low complexity" evidence="1">
    <location>
        <begin position="42"/>
        <end position="57"/>
    </location>
</feature>